<protein>
    <submittedName>
        <fullName evidence="1">Uncharacterized protein</fullName>
    </submittedName>
</protein>
<organism evidence="1">
    <name type="scientific">marine sediment metagenome</name>
    <dbReference type="NCBI Taxonomy" id="412755"/>
    <lineage>
        <taxon>unclassified sequences</taxon>
        <taxon>metagenomes</taxon>
        <taxon>ecological metagenomes</taxon>
    </lineage>
</organism>
<reference evidence="1" key="1">
    <citation type="journal article" date="2014" name="Front. Microbiol.">
        <title>High frequency of phylogenetically diverse reductive dehalogenase-homologous genes in deep subseafloor sedimentary metagenomes.</title>
        <authorList>
            <person name="Kawai M."/>
            <person name="Futagami T."/>
            <person name="Toyoda A."/>
            <person name="Takaki Y."/>
            <person name="Nishi S."/>
            <person name="Hori S."/>
            <person name="Arai W."/>
            <person name="Tsubouchi T."/>
            <person name="Morono Y."/>
            <person name="Uchiyama I."/>
            <person name="Ito T."/>
            <person name="Fujiyama A."/>
            <person name="Inagaki F."/>
            <person name="Takami H."/>
        </authorList>
    </citation>
    <scope>NUCLEOTIDE SEQUENCE</scope>
    <source>
        <strain evidence="1">Expedition CK06-06</strain>
    </source>
</reference>
<dbReference type="AlphaFoldDB" id="X1E2D5"/>
<feature type="non-terminal residue" evidence="1">
    <location>
        <position position="1"/>
    </location>
</feature>
<dbReference type="EMBL" id="BART01032475">
    <property type="protein sequence ID" value="GAH11334.1"/>
    <property type="molecule type" value="Genomic_DNA"/>
</dbReference>
<sequence>EEIEKMNHGLVARVKRVLMPIGTYPSMKKK</sequence>
<dbReference type="GO" id="GO:0003723">
    <property type="term" value="F:RNA binding"/>
    <property type="evidence" value="ECO:0007669"/>
    <property type="project" value="InterPro"/>
</dbReference>
<gene>
    <name evidence="1" type="ORF">S01H4_56107</name>
</gene>
<dbReference type="Gene3D" id="2.30.130.10">
    <property type="entry name" value="PUA domain"/>
    <property type="match status" value="1"/>
</dbReference>
<dbReference type="PROSITE" id="PS50890">
    <property type="entry name" value="PUA"/>
    <property type="match status" value="1"/>
</dbReference>
<name>X1E2D5_9ZZZZ</name>
<evidence type="ECO:0000313" key="1">
    <source>
        <dbReference type="EMBL" id="GAH11334.1"/>
    </source>
</evidence>
<comment type="caution">
    <text evidence="1">The sequence shown here is derived from an EMBL/GenBank/DDBJ whole genome shotgun (WGS) entry which is preliminary data.</text>
</comment>
<dbReference type="InterPro" id="IPR036974">
    <property type="entry name" value="PUA_sf"/>
</dbReference>
<proteinExistence type="predicted"/>
<accession>X1E2D5</accession>